<proteinExistence type="predicted"/>
<reference evidence="3 4" key="1">
    <citation type="submission" date="2021-03" db="EMBL/GenBank/DDBJ databases">
        <title>Genomic Encyclopedia of Type Strains, Phase IV (KMG-IV): sequencing the most valuable type-strain genomes for metagenomic binning, comparative biology and taxonomic classification.</title>
        <authorList>
            <person name="Goeker M."/>
        </authorList>
    </citation>
    <scope>NUCLEOTIDE SEQUENCE [LARGE SCALE GENOMIC DNA]</scope>
    <source>
        <strain evidence="3 4">DSM 1289</strain>
    </source>
</reference>
<accession>A0ABS4ED79</accession>
<evidence type="ECO:0000256" key="2">
    <source>
        <dbReference type="SAM" id="Phobius"/>
    </source>
</evidence>
<dbReference type="Pfam" id="PF09560">
    <property type="entry name" value="Spore_YunB"/>
    <property type="match status" value="1"/>
</dbReference>
<keyword evidence="2" id="KW-0812">Transmembrane</keyword>
<protein>
    <submittedName>
        <fullName evidence="3">Sporulation protein YunB</fullName>
    </submittedName>
</protein>
<name>A0ABS4ED79_9FIRM</name>
<dbReference type="PIRSF" id="PIRSF021383">
    <property type="entry name" value="YunB"/>
    <property type="match status" value="1"/>
</dbReference>
<feature type="transmembrane region" description="Helical" evidence="2">
    <location>
        <begin position="12"/>
        <end position="35"/>
    </location>
</feature>
<evidence type="ECO:0000313" key="3">
    <source>
        <dbReference type="EMBL" id="MBP1855889.1"/>
    </source>
</evidence>
<dbReference type="RefSeq" id="WP_209457281.1">
    <property type="nucleotide sequence ID" value="NZ_BAAACS010000019.1"/>
</dbReference>
<keyword evidence="2" id="KW-0472">Membrane</keyword>
<dbReference type="Proteomes" id="UP000767291">
    <property type="component" value="Unassembled WGS sequence"/>
</dbReference>
<keyword evidence="2" id="KW-1133">Transmembrane helix</keyword>
<gene>
    <name evidence="3" type="ORF">J2Z43_002290</name>
</gene>
<keyword evidence="4" id="KW-1185">Reference proteome</keyword>
<organism evidence="3 4">
    <name type="scientific">Metaclostridioides mangenotii</name>
    <dbReference type="NCBI Taxonomy" id="1540"/>
    <lineage>
        <taxon>Bacteria</taxon>
        <taxon>Bacillati</taxon>
        <taxon>Bacillota</taxon>
        <taxon>Clostridia</taxon>
        <taxon>Peptostreptococcales</taxon>
        <taxon>Peptostreptococcaceae</taxon>
        <taxon>Metaclostridioides</taxon>
    </lineage>
</organism>
<dbReference type="InterPro" id="IPR014197">
    <property type="entry name" value="Sporulation_prot_YunB"/>
</dbReference>
<feature type="region of interest" description="Disordered" evidence="1">
    <location>
        <begin position="219"/>
        <end position="239"/>
    </location>
</feature>
<dbReference type="EMBL" id="JAGGJX010000005">
    <property type="protein sequence ID" value="MBP1855889.1"/>
    <property type="molecule type" value="Genomic_DNA"/>
</dbReference>
<dbReference type="NCBIfam" id="TIGR02832">
    <property type="entry name" value="spo_yunB"/>
    <property type="match status" value="1"/>
</dbReference>
<evidence type="ECO:0000313" key="4">
    <source>
        <dbReference type="Proteomes" id="UP000767291"/>
    </source>
</evidence>
<comment type="caution">
    <text evidence="3">The sequence shown here is derived from an EMBL/GenBank/DDBJ whole genome shotgun (WGS) entry which is preliminary data.</text>
</comment>
<evidence type="ECO:0000256" key="1">
    <source>
        <dbReference type="SAM" id="MobiDB-lite"/>
    </source>
</evidence>
<sequence length="239" mass="26368">MARRSENRDKSVKKLFLVFIMIFILSVLIGSFIYIDKTLRPTITVLAETKALELANRSINQAVAELVEGKINYEDLMDVQLDNQGKITMIQANTIMMNELASAVALEIQDELKKGKTSSAYIPIGTALGSPILAKYGPKLEVSTEPIGTISVNFKTKFESSGINQTRHRIYLEAKTQVKVIIPLITSTKEIKAQIPICETIIVGDVPNSYVNIPDQDIKEVIPSNPSNSGDSKSDLKNN</sequence>